<dbReference type="Gene3D" id="3.40.50.1820">
    <property type="entry name" value="alpha/beta hydrolase"/>
    <property type="match status" value="1"/>
</dbReference>
<comment type="similarity">
    <text evidence="1">Belongs to the AB hydrolase superfamily.</text>
</comment>
<dbReference type="InterPro" id="IPR029058">
    <property type="entry name" value="AB_hydrolase_fold"/>
</dbReference>
<organism evidence="4 5">
    <name type="scientific">Dekkera bruxellensis</name>
    <name type="common">Brettanomyces custersii</name>
    <dbReference type="NCBI Taxonomy" id="5007"/>
    <lineage>
        <taxon>Eukaryota</taxon>
        <taxon>Fungi</taxon>
        <taxon>Dikarya</taxon>
        <taxon>Ascomycota</taxon>
        <taxon>Saccharomycotina</taxon>
        <taxon>Pichiomycetes</taxon>
        <taxon>Pichiales</taxon>
        <taxon>Pichiaceae</taxon>
        <taxon>Brettanomyces</taxon>
    </lineage>
</organism>
<evidence type="ECO:0000313" key="4">
    <source>
        <dbReference type="EMBL" id="KAF6015527.1"/>
    </source>
</evidence>
<evidence type="ECO:0000259" key="3">
    <source>
        <dbReference type="Pfam" id="PF00561"/>
    </source>
</evidence>
<dbReference type="AlphaFoldDB" id="A0A8H6BPP9"/>
<gene>
    <name evidence="4" type="ORF">HII12_000686</name>
</gene>
<comment type="caution">
    <text evidence="4">The sequence shown here is derived from an EMBL/GenBank/DDBJ whole genome shotgun (WGS) entry which is preliminary data.</text>
</comment>
<proteinExistence type="inferred from homology"/>
<evidence type="ECO:0000313" key="5">
    <source>
        <dbReference type="Proteomes" id="UP000568158"/>
    </source>
</evidence>
<dbReference type="PANTHER" id="PTHR46118">
    <property type="entry name" value="PROTEIN ABHD11"/>
    <property type="match status" value="1"/>
</dbReference>
<reference evidence="4 5" key="1">
    <citation type="journal article" date="2020" name="Appl. Microbiol. Biotechnol.">
        <title>Targeted gene deletion in Brettanomyces bruxellensis with an expression-free CRISPR-Cas9 system.</title>
        <authorList>
            <person name="Varela C."/>
            <person name="Bartel C."/>
            <person name="Onetto C."/>
            <person name="Borneman A."/>
        </authorList>
    </citation>
    <scope>NUCLEOTIDE SEQUENCE [LARGE SCALE GENOMIC DNA]</scope>
    <source>
        <strain evidence="4 5">AWRI1613</strain>
    </source>
</reference>
<dbReference type="SUPFAM" id="SSF53474">
    <property type="entry name" value="alpha/beta-Hydrolases"/>
    <property type="match status" value="1"/>
</dbReference>
<evidence type="ECO:0000256" key="2">
    <source>
        <dbReference type="ARBA" id="ARBA00022801"/>
    </source>
</evidence>
<dbReference type="GO" id="GO:0052689">
    <property type="term" value="F:carboxylic ester hydrolase activity"/>
    <property type="evidence" value="ECO:0007669"/>
    <property type="project" value="TreeGrafter"/>
</dbReference>
<dbReference type="EMBL" id="JABCYN010000009">
    <property type="protein sequence ID" value="KAF6015527.1"/>
    <property type="molecule type" value="Genomic_DNA"/>
</dbReference>
<name>A0A8H6BPP9_DEKBR</name>
<dbReference type="GO" id="GO:0005739">
    <property type="term" value="C:mitochondrion"/>
    <property type="evidence" value="ECO:0007669"/>
    <property type="project" value="TreeGrafter"/>
</dbReference>
<evidence type="ECO:0000256" key="1">
    <source>
        <dbReference type="ARBA" id="ARBA00008645"/>
    </source>
</evidence>
<dbReference type="Pfam" id="PF00561">
    <property type="entry name" value="Abhydrolase_1"/>
    <property type="match status" value="1"/>
</dbReference>
<dbReference type="Proteomes" id="UP000568158">
    <property type="component" value="Unassembled WGS sequence"/>
</dbReference>
<keyword evidence="2" id="KW-0378">Hydrolase</keyword>
<dbReference type="InterPro" id="IPR000073">
    <property type="entry name" value="AB_hydrolase_1"/>
</dbReference>
<sequence length="298" mass="34179">MYSNQKTLKGKHTGLNNPPPPEICANIPPIIFLHGLLGHRKNNRTAARMLANQLGTTLIVPDLRNHGTSFHARPHNYRAMSDDISYLMGHLRDEVDFETNGVIMMGHSMGGKAAMVHALRFPDIVKGVVSIDNVPYMNPETSFKEFEKFHLYLKHMKQVVDSGTCRNVAAVADYLLKNIEQEKKIVMFLVNNLHKDPVTKKVQSLVPLDILDEYIEDIMEFKMSILGDLDDYPVYQDPLLIIRANYSNFVGNDIHEHLIQSHFENYQIQSMDSSHWIVTEHRVPFVKMVSKWVLDNFI</sequence>
<accession>A0A8H6BPP9</accession>
<protein>
    <recommendedName>
        <fullName evidence="3">AB hydrolase-1 domain-containing protein</fullName>
    </recommendedName>
</protein>
<feature type="domain" description="AB hydrolase-1" evidence="3">
    <location>
        <begin position="28"/>
        <end position="148"/>
    </location>
</feature>
<dbReference type="PANTHER" id="PTHR46118:SF4">
    <property type="entry name" value="PROTEIN ABHD11"/>
    <property type="match status" value="1"/>
</dbReference>